<gene>
    <name evidence="2" type="ORF">SAMN02746066_04062</name>
</gene>
<keyword evidence="3" id="KW-1185">Reference proteome</keyword>
<dbReference type="Pfam" id="PF14213">
    <property type="entry name" value="DUF4325"/>
    <property type="match status" value="1"/>
</dbReference>
<feature type="domain" description="DUF4325" evidence="1">
    <location>
        <begin position="22"/>
        <end position="80"/>
    </location>
</feature>
<evidence type="ECO:0000259" key="1">
    <source>
        <dbReference type="Pfam" id="PF14213"/>
    </source>
</evidence>
<dbReference type="OrthoDB" id="512307at2"/>
<dbReference type="InterPro" id="IPR025474">
    <property type="entry name" value="DUF4325"/>
</dbReference>
<dbReference type="EMBL" id="FRCP01000023">
    <property type="protein sequence ID" value="SHM95314.1"/>
    <property type="molecule type" value="Genomic_DNA"/>
</dbReference>
<accession>A0A1M7MW91</accession>
<dbReference type="AlphaFoldDB" id="A0A1M7MW91"/>
<evidence type="ECO:0000313" key="2">
    <source>
        <dbReference type="EMBL" id="SHM95314.1"/>
    </source>
</evidence>
<dbReference type="STRING" id="1120996.SAMN02746066_04062"/>
<reference evidence="2 3" key="1">
    <citation type="submission" date="2016-11" db="EMBL/GenBank/DDBJ databases">
        <authorList>
            <person name="Jaros S."/>
            <person name="Januszkiewicz K."/>
            <person name="Wedrychowicz H."/>
        </authorList>
    </citation>
    <scope>NUCLEOTIDE SEQUENCE [LARGE SCALE GENOMIC DNA]</scope>
    <source>
        <strain evidence="2 3">DSM 15930</strain>
    </source>
</reference>
<dbReference type="Proteomes" id="UP000184038">
    <property type="component" value="Unassembled WGS sequence"/>
</dbReference>
<proteinExistence type="predicted"/>
<sequence>MGIVRVNVSEVINSPSALTREQGEKVYNCIVNNIKLENSVILDFNQIESIITPFLNVAIGKLYGDYPSDTIKKYLEIINIPNGKAASFNIVIRNAKSYYGNTIGYENAINNTFENEKG</sequence>
<dbReference type="RefSeq" id="WP_073290770.1">
    <property type="nucleotide sequence ID" value="NZ_FRCP01000023.1"/>
</dbReference>
<name>A0A1M7MW91_9FIRM</name>
<organism evidence="2 3">
    <name type="scientific">Anaerosporobacter mobilis DSM 15930</name>
    <dbReference type="NCBI Taxonomy" id="1120996"/>
    <lineage>
        <taxon>Bacteria</taxon>
        <taxon>Bacillati</taxon>
        <taxon>Bacillota</taxon>
        <taxon>Clostridia</taxon>
        <taxon>Lachnospirales</taxon>
        <taxon>Lachnospiraceae</taxon>
        <taxon>Anaerosporobacter</taxon>
    </lineage>
</organism>
<evidence type="ECO:0000313" key="3">
    <source>
        <dbReference type="Proteomes" id="UP000184038"/>
    </source>
</evidence>
<protein>
    <recommendedName>
        <fullName evidence="1">DUF4325 domain-containing protein</fullName>
    </recommendedName>
</protein>